<dbReference type="PANTHER" id="PTHR11306">
    <property type="entry name" value="NIEMANN PICK TYPE C2 PROTEIN NPC2-RELATED"/>
    <property type="match status" value="1"/>
</dbReference>
<evidence type="ECO:0000313" key="11">
    <source>
        <dbReference type="Proteomes" id="UP001590950"/>
    </source>
</evidence>
<evidence type="ECO:0000256" key="8">
    <source>
        <dbReference type="SAM" id="SignalP"/>
    </source>
</evidence>
<keyword evidence="7" id="KW-0445">Lipid transport</keyword>
<evidence type="ECO:0000256" key="6">
    <source>
        <dbReference type="ARBA" id="ARBA00022729"/>
    </source>
</evidence>
<evidence type="ECO:0000256" key="2">
    <source>
        <dbReference type="ARBA" id="ARBA00006370"/>
    </source>
</evidence>
<dbReference type="InterPro" id="IPR014756">
    <property type="entry name" value="Ig_E-set"/>
</dbReference>
<gene>
    <name evidence="10" type="ORF">N7G274_000982</name>
</gene>
<accession>A0ABR4AMJ4</accession>
<feature type="signal peptide" evidence="8">
    <location>
        <begin position="1"/>
        <end position="22"/>
    </location>
</feature>
<reference evidence="10 11" key="1">
    <citation type="submission" date="2024-09" db="EMBL/GenBank/DDBJ databases">
        <title>Rethinking Asexuality: The Enigmatic Case of Functional Sexual Genes in Lepraria (Stereocaulaceae).</title>
        <authorList>
            <person name="Doellman M."/>
            <person name="Sun Y."/>
            <person name="Barcenas-Pena A."/>
            <person name="Lumbsch H.T."/>
            <person name="Grewe F."/>
        </authorList>
    </citation>
    <scope>NUCLEOTIDE SEQUENCE [LARGE SCALE GENOMIC DNA]</scope>
    <source>
        <strain evidence="10 11">Mercado 3170</strain>
    </source>
</reference>
<comment type="function">
    <text evidence="1">Catalyzes the intermembrane transfer of phosphatidylglycerol and phosphatidylinositol.</text>
</comment>
<dbReference type="EMBL" id="JBEFKJ010000003">
    <property type="protein sequence ID" value="KAL2046964.1"/>
    <property type="molecule type" value="Genomic_DNA"/>
</dbReference>
<evidence type="ECO:0000256" key="4">
    <source>
        <dbReference type="ARBA" id="ARBA00016056"/>
    </source>
</evidence>
<dbReference type="InterPro" id="IPR003172">
    <property type="entry name" value="ML_dom"/>
</dbReference>
<comment type="similarity">
    <text evidence="2">Belongs to the NPC2 family.</text>
</comment>
<evidence type="ECO:0000256" key="1">
    <source>
        <dbReference type="ARBA" id="ARBA00002053"/>
    </source>
</evidence>
<proteinExistence type="inferred from homology"/>
<dbReference type="Proteomes" id="UP001590950">
    <property type="component" value="Unassembled WGS sequence"/>
</dbReference>
<dbReference type="SMART" id="SM00737">
    <property type="entry name" value="ML"/>
    <property type="match status" value="1"/>
</dbReference>
<dbReference type="Gene3D" id="2.60.40.770">
    <property type="match status" value="1"/>
</dbReference>
<name>A0ABR4AMJ4_9LECA</name>
<sequence length="170" mass="18793">MKFTQTLLSFLISCVAVSNTLSLFGGDQHVLDDEKLTVPGDNPLKYCRDEDHLLDIYKVDLDPNPPLAGKTLTIKAHGNFTEDVEEGAYIILEVHYGLIRLISQTTDLCEQMKNVDEECPLSGEKTITKEVELPKAIPPGDYKVKADVFTKEKKAVVCLEAAVHFGSGKL</sequence>
<dbReference type="Pfam" id="PF02221">
    <property type="entry name" value="E1_DerP2_DerF2"/>
    <property type="match status" value="1"/>
</dbReference>
<keyword evidence="11" id="KW-1185">Reference proteome</keyword>
<dbReference type="PANTHER" id="PTHR11306:SF0">
    <property type="entry name" value="PHOSPHATIDYLGLYCEROL_PHOSPHATIDYLINOSITOL TRANSFER PROTEIN"/>
    <property type="match status" value="1"/>
</dbReference>
<protein>
    <recommendedName>
        <fullName evidence="4">Phosphatidylglycerol/phosphatidylinositol transfer protein</fullName>
    </recommendedName>
</protein>
<evidence type="ECO:0000256" key="5">
    <source>
        <dbReference type="ARBA" id="ARBA00022448"/>
    </source>
</evidence>
<keyword evidence="5" id="KW-0813">Transport</keyword>
<evidence type="ECO:0000256" key="7">
    <source>
        <dbReference type="ARBA" id="ARBA00023055"/>
    </source>
</evidence>
<feature type="domain" description="MD-2-related lipid-recognition" evidence="9">
    <location>
        <begin position="44"/>
        <end position="163"/>
    </location>
</feature>
<comment type="caution">
    <text evidence="10">The sequence shown here is derived from an EMBL/GenBank/DDBJ whole genome shotgun (WGS) entry which is preliminary data.</text>
</comment>
<organism evidence="10 11">
    <name type="scientific">Stereocaulon virgatum</name>
    <dbReference type="NCBI Taxonomy" id="373712"/>
    <lineage>
        <taxon>Eukaryota</taxon>
        <taxon>Fungi</taxon>
        <taxon>Dikarya</taxon>
        <taxon>Ascomycota</taxon>
        <taxon>Pezizomycotina</taxon>
        <taxon>Lecanoromycetes</taxon>
        <taxon>OSLEUM clade</taxon>
        <taxon>Lecanoromycetidae</taxon>
        <taxon>Lecanorales</taxon>
        <taxon>Lecanorineae</taxon>
        <taxon>Stereocaulaceae</taxon>
        <taxon>Stereocaulon</taxon>
    </lineage>
</organism>
<evidence type="ECO:0000259" key="9">
    <source>
        <dbReference type="SMART" id="SM00737"/>
    </source>
</evidence>
<evidence type="ECO:0000256" key="3">
    <source>
        <dbReference type="ARBA" id="ARBA00011245"/>
    </source>
</evidence>
<keyword evidence="6 8" id="KW-0732">Signal</keyword>
<dbReference type="InterPro" id="IPR033917">
    <property type="entry name" value="ML_PG-PI_TP"/>
</dbReference>
<dbReference type="SUPFAM" id="SSF81296">
    <property type="entry name" value="E set domains"/>
    <property type="match status" value="1"/>
</dbReference>
<feature type="chain" id="PRO_5046228887" description="Phosphatidylglycerol/phosphatidylinositol transfer protein" evidence="8">
    <location>
        <begin position="23"/>
        <end position="170"/>
    </location>
</feature>
<dbReference type="InterPro" id="IPR039670">
    <property type="entry name" value="NPC2-like"/>
</dbReference>
<evidence type="ECO:0000313" key="10">
    <source>
        <dbReference type="EMBL" id="KAL2046964.1"/>
    </source>
</evidence>
<dbReference type="CDD" id="cd00917">
    <property type="entry name" value="PG-PI_TP"/>
    <property type="match status" value="1"/>
</dbReference>
<comment type="subunit">
    <text evidence="3">Monomer.</text>
</comment>